<organism evidence="1 2">
    <name type="scientific">Trapa natans</name>
    <name type="common">Water chestnut</name>
    <dbReference type="NCBI Taxonomy" id="22666"/>
    <lineage>
        <taxon>Eukaryota</taxon>
        <taxon>Viridiplantae</taxon>
        <taxon>Streptophyta</taxon>
        <taxon>Embryophyta</taxon>
        <taxon>Tracheophyta</taxon>
        <taxon>Spermatophyta</taxon>
        <taxon>Magnoliopsida</taxon>
        <taxon>eudicotyledons</taxon>
        <taxon>Gunneridae</taxon>
        <taxon>Pentapetalae</taxon>
        <taxon>rosids</taxon>
        <taxon>malvids</taxon>
        <taxon>Myrtales</taxon>
        <taxon>Lythraceae</taxon>
        <taxon>Trapa</taxon>
    </lineage>
</organism>
<reference evidence="1 2" key="1">
    <citation type="journal article" date="2023" name="Hortic Res">
        <title>Pangenome of water caltrop reveals structural variations and asymmetric subgenome divergence after allopolyploidization.</title>
        <authorList>
            <person name="Zhang X."/>
            <person name="Chen Y."/>
            <person name="Wang L."/>
            <person name="Yuan Y."/>
            <person name="Fang M."/>
            <person name="Shi L."/>
            <person name="Lu R."/>
            <person name="Comes H.P."/>
            <person name="Ma Y."/>
            <person name="Chen Y."/>
            <person name="Huang G."/>
            <person name="Zhou Y."/>
            <person name="Zheng Z."/>
            <person name="Qiu Y."/>
        </authorList>
    </citation>
    <scope>NUCLEOTIDE SEQUENCE [LARGE SCALE GENOMIC DNA]</scope>
    <source>
        <strain evidence="1">F231</strain>
    </source>
</reference>
<dbReference type="Proteomes" id="UP001346149">
    <property type="component" value="Unassembled WGS sequence"/>
</dbReference>
<keyword evidence="2" id="KW-1185">Reference proteome</keyword>
<evidence type="ECO:0000313" key="1">
    <source>
        <dbReference type="EMBL" id="KAK4792090.1"/>
    </source>
</evidence>
<dbReference type="AlphaFoldDB" id="A0AAN7LTN6"/>
<name>A0AAN7LTN6_TRANT</name>
<comment type="caution">
    <text evidence="1">The sequence shown here is derived from an EMBL/GenBank/DDBJ whole genome shotgun (WGS) entry which is preliminary data.</text>
</comment>
<proteinExistence type="predicted"/>
<protein>
    <submittedName>
        <fullName evidence="1">Uncharacterized protein</fullName>
    </submittedName>
</protein>
<dbReference type="EMBL" id="JAXQNO010000008">
    <property type="protein sequence ID" value="KAK4792090.1"/>
    <property type="molecule type" value="Genomic_DNA"/>
</dbReference>
<sequence>MYELQDVLKEVGGVADTFVFIKPQPWFLSFLVLLELHHSRSEQGTQACLYQLLPHLEPQPHRPSSSQICTRTVLYSPVSNQIRTSNCASAALTRSPAVQPLSLLSALHNSSFRRPLSLSLSSTDETLDLTQLRRTFLRVTHRPPHSTHANELSSDQY</sequence>
<gene>
    <name evidence="1" type="ORF">SAY86_022525</name>
</gene>
<accession>A0AAN7LTN6</accession>
<evidence type="ECO:0000313" key="2">
    <source>
        <dbReference type="Proteomes" id="UP001346149"/>
    </source>
</evidence>